<feature type="domain" description="Helicase ATP-binding" evidence="3">
    <location>
        <begin position="232"/>
        <end position="400"/>
    </location>
</feature>
<organism evidence="4 5">
    <name type="scientific">Halovulum marinum</name>
    <dbReference type="NCBI Taxonomy" id="2662447"/>
    <lineage>
        <taxon>Bacteria</taxon>
        <taxon>Pseudomonadati</taxon>
        <taxon>Pseudomonadota</taxon>
        <taxon>Alphaproteobacteria</taxon>
        <taxon>Rhodobacterales</taxon>
        <taxon>Paracoccaceae</taxon>
        <taxon>Halovulum</taxon>
    </lineage>
</organism>
<dbReference type="PANTHER" id="PTHR45766">
    <property type="entry name" value="DNA ANNEALING HELICASE AND ENDONUCLEASE ZRANB3 FAMILY MEMBER"/>
    <property type="match status" value="1"/>
</dbReference>
<dbReference type="Pfam" id="PF00176">
    <property type="entry name" value="SNF2-rel_dom"/>
    <property type="match status" value="1"/>
</dbReference>
<proteinExistence type="predicted"/>
<comment type="caution">
    <text evidence="4">The sequence shown here is derived from an EMBL/GenBank/DDBJ whole genome shotgun (WGS) entry which is preliminary data.</text>
</comment>
<accession>A0A6L5Z5R4</accession>
<dbReference type="PANTHER" id="PTHR45766:SF6">
    <property type="entry name" value="SWI_SNF-RELATED MATRIX-ASSOCIATED ACTIN-DEPENDENT REGULATOR OF CHROMATIN SUBFAMILY A-LIKE PROTEIN 1"/>
    <property type="match status" value="1"/>
</dbReference>
<evidence type="ECO:0000259" key="3">
    <source>
        <dbReference type="PROSITE" id="PS51192"/>
    </source>
</evidence>
<dbReference type="SMART" id="SM00487">
    <property type="entry name" value="DEXDc"/>
    <property type="match status" value="1"/>
</dbReference>
<dbReference type="PROSITE" id="PS51192">
    <property type="entry name" value="HELICASE_ATP_BIND_1"/>
    <property type="match status" value="1"/>
</dbReference>
<gene>
    <name evidence="4" type="ORF">GE300_20110</name>
</gene>
<dbReference type="Proteomes" id="UP000474957">
    <property type="component" value="Unassembled WGS sequence"/>
</dbReference>
<dbReference type="InterPro" id="IPR014001">
    <property type="entry name" value="Helicase_ATP-bd"/>
</dbReference>
<reference evidence="4 5" key="1">
    <citation type="submission" date="2019-10" db="EMBL/GenBank/DDBJ databases">
        <title>Cognatihalovulum marinum gen. nov. sp. nov., a new member of the family Rhodobacteraceae isolated from deep seawater of the Northwest Indian Ocean.</title>
        <authorList>
            <person name="Ruan C."/>
            <person name="Wang J."/>
            <person name="Zheng X."/>
            <person name="Song L."/>
            <person name="Zhu Y."/>
            <person name="Huang Y."/>
            <person name="Lu Z."/>
            <person name="Du W."/>
            <person name="Huang L."/>
            <person name="Dai X."/>
        </authorList>
    </citation>
    <scope>NUCLEOTIDE SEQUENCE [LARGE SCALE GENOMIC DNA]</scope>
    <source>
        <strain evidence="4 5">2CG4</strain>
    </source>
</reference>
<sequence>MSFKVTIGKRDPKAGSRLGPTHNVTVSAPRHLFTRQVENWLFLQGLNRLSGRDGLEVWSTRYTSAPPAIYVAAYMDWKHGAHFPGDTRRMLEMARGRHEGDDDIGAFLGTAPDAGNEPLKIAAGTNEFIANCSNANIARRQLLEGAGWMPLRNPGERIVAAFGERPYITRDPLIAANLEPFMIDAARARLRERMAIFHANIKRSNFHEAPADFAVLAPDDLDYLPFQKTGIQAILDEAKGGIIADDMGLGKTMQAIGIINGRPQAKRILVFCQANMRLKWPREIEKWIMNKDLSVGYAEGDEFPETDIVVINYDIAKRHEEKLRAVRWDLVFTDEAHNLKNEHAQRTLAILGTLKGDLDAADFVAPIPLARGGFLTHLTGTPRPTKTEDLWALLSTSRPDIWGRGREARQAFMDRYAPPRLIEKKVRKGRREFTQIIPLAGDPIRQEELQMRMRGDGYGYSIMEKAVKLPQEPESADGAQVTSRYTSPTNPVGWKGSQREGV</sequence>
<dbReference type="InterPro" id="IPR038718">
    <property type="entry name" value="SNF2-like_sf"/>
</dbReference>
<evidence type="ECO:0000256" key="2">
    <source>
        <dbReference type="SAM" id="MobiDB-lite"/>
    </source>
</evidence>
<keyword evidence="5" id="KW-1185">Reference proteome</keyword>
<feature type="region of interest" description="Disordered" evidence="2">
    <location>
        <begin position="1"/>
        <end position="22"/>
    </location>
</feature>
<evidence type="ECO:0000313" key="5">
    <source>
        <dbReference type="Proteomes" id="UP000474957"/>
    </source>
</evidence>
<dbReference type="GO" id="GO:0031297">
    <property type="term" value="P:replication fork processing"/>
    <property type="evidence" value="ECO:0007669"/>
    <property type="project" value="TreeGrafter"/>
</dbReference>
<dbReference type="EMBL" id="WIND01000028">
    <property type="protein sequence ID" value="MSU91883.1"/>
    <property type="molecule type" value="Genomic_DNA"/>
</dbReference>
<name>A0A6L5Z5R4_9RHOB</name>
<keyword evidence="1" id="KW-0378">Hydrolase</keyword>
<dbReference type="SUPFAM" id="SSF52540">
    <property type="entry name" value="P-loop containing nucleoside triphosphate hydrolases"/>
    <property type="match status" value="1"/>
</dbReference>
<dbReference type="Gene3D" id="3.40.50.10810">
    <property type="entry name" value="Tandem AAA-ATPase domain"/>
    <property type="match status" value="1"/>
</dbReference>
<evidence type="ECO:0000256" key="1">
    <source>
        <dbReference type="ARBA" id="ARBA00022801"/>
    </source>
</evidence>
<dbReference type="InterPro" id="IPR027417">
    <property type="entry name" value="P-loop_NTPase"/>
</dbReference>
<dbReference type="RefSeq" id="WP_154449314.1">
    <property type="nucleotide sequence ID" value="NZ_WIND01000028.1"/>
</dbReference>
<feature type="compositionally biased region" description="Polar residues" evidence="2">
    <location>
        <begin position="480"/>
        <end position="490"/>
    </location>
</feature>
<dbReference type="AlphaFoldDB" id="A0A6L5Z5R4"/>
<feature type="region of interest" description="Disordered" evidence="2">
    <location>
        <begin position="471"/>
        <end position="502"/>
    </location>
</feature>
<dbReference type="GO" id="GO:0005524">
    <property type="term" value="F:ATP binding"/>
    <property type="evidence" value="ECO:0007669"/>
    <property type="project" value="InterPro"/>
</dbReference>
<dbReference type="InterPro" id="IPR000330">
    <property type="entry name" value="SNF2_N"/>
</dbReference>
<protein>
    <recommendedName>
        <fullName evidence="3">Helicase ATP-binding domain-containing protein</fullName>
    </recommendedName>
</protein>
<evidence type="ECO:0000313" key="4">
    <source>
        <dbReference type="EMBL" id="MSU91883.1"/>
    </source>
</evidence>
<dbReference type="GO" id="GO:0016787">
    <property type="term" value="F:hydrolase activity"/>
    <property type="evidence" value="ECO:0007669"/>
    <property type="project" value="UniProtKB-KW"/>
</dbReference>
<dbReference type="GO" id="GO:0006281">
    <property type="term" value="P:DNA repair"/>
    <property type="evidence" value="ECO:0007669"/>
    <property type="project" value="TreeGrafter"/>
</dbReference>